<dbReference type="AlphaFoldDB" id="A0A1M5BZ83"/>
<keyword evidence="2" id="KW-1185">Reference proteome</keyword>
<evidence type="ECO:0000313" key="2">
    <source>
        <dbReference type="Proteomes" id="UP000184518"/>
    </source>
</evidence>
<organism evidence="1 2">
    <name type="scientific">Chryseobacterium arachidis</name>
    <dbReference type="NCBI Taxonomy" id="1416778"/>
    <lineage>
        <taxon>Bacteria</taxon>
        <taxon>Pseudomonadati</taxon>
        <taxon>Bacteroidota</taxon>
        <taxon>Flavobacteriia</taxon>
        <taxon>Flavobacteriales</taxon>
        <taxon>Weeksellaceae</taxon>
        <taxon>Chryseobacterium group</taxon>
        <taxon>Chryseobacterium</taxon>
    </lineage>
</organism>
<proteinExistence type="predicted"/>
<name>A0A1M5BZ83_9FLAO</name>
<dbReference type="OrthoDB" id="1275102at2"/>
<accession>A0A1M5BZ83</accession>
<dbReference type="RefSeq" id="WP_072956737.1">
    <property type="nucleotide sequence ID" value="NZ_FQUT01000004.1"/>
</dbReference>
<evidence type="ECO:0000313" key="1">
    <source>
        <dbReference type="EMBL" id="SHF47745.1"/>
    </source>
</evidence>
<sequence>MTIKTFNTEGVLLIANITKCKQYYSEKQFNYDYPESFSELILKGIVYIMTTQGTVNHLNFFSHQSQIDLDKWQHIATYNYLHVEEGDQILLVPYGNFTRVCSEWGKSETVNERDIEMLEFQQKILAMRGIEKTITLDSIVEDRIRFRIQEEARLFEKSPEIMLETGFHKVNVFIRPEQKFSFLFEKINEVDLDQITLKPLEVFE</sequence>
<protein>
    <submittedName>
        <fullName evidence="1">Uncharacterized protein</fullName>
    </submittedName>
</protein>
<gene>
    <name evidence="1" type="ORF">SAMN05443633_104343</name>
</gene>
<dbReference type="STRING" id="1416778.SAMN05443633_104343"/>
<dbReference type="Proteomes" id="UP000184518">
    <property type="component" value="Unassembled WGS sequence"/>
</dbReference>
<reference evidence="2" key="1">
    <citation type="submission" date="2016-11" db="EMBL/GenBank/DDBJ databases">
        <authorList>
            <person name="Varghese N."/>
            <person name="Submissions S."/>
        </authorList>
    </citation>
    <scope>NUCLEOTIDE SEQUENCE [LARGE SCALE GENOMIC DNA]</scope>
    <source>
        <strain evidence="2">DSM 27619</strain>
    </source>
</reference>
<dbReference type="EMBL" id="FQUT01000004">
    <property type="protein sequence ID" value="SHF47745.1"/>
    <property type="molecule type" value="Genomic_DNA"/>
</dbReference>